<protein>
    <submittedName>
        <fullName evidence="2">Transposon Tf2-2 polyprotein</fullName>
    </submittedName>
</protein>
<gene>
    <name evidence="2" type="ORF">STAS_08310</name>
</gene>
<evidence type="ECO:0000256" key="1">
    <source>
        <dbReference type="SAM" id="MobiDB-lite"/>
    </source>
</evidence>
<evidence type="ECO:0000313" key="3">
    <source>
        <dbReference type="Proteomes" id="UP000325081"/>
    </source>
</evidence>
<name>A0A5A7PH93_STRAF</name>
<feature type="compositionally biased region" description="Basic and acidic residues" evidence="1">
    <location>
        <begin position="223"/>
        <end position="242"/>
    </location>
</feature>
<proteinExistence type="predicted"/>
<comment type="caution">
    <text evidence="2">The sequence shown here is derived from an EMBL/GenBank/DDBJ whole genome shotgun (WGS) entry which is preliminary data.</text>
</comment>
<reference evidence="3" key="1">
    <citation type="journal article" date="2019" name="Curr. Biol.">
        <title>Genome Sequence of Striga asiatica Provides Insight into the Evolution of Plant Parasitism.</title>
        <authorList>
            <person name="Yoshida S."/>
            <person name="Kim S."/>
            <person name="Wafula E.K."/>
            <person name="Tanskanen J."/>
            <person name="Kim Y.M."/>
            <person name="Honaas L."/>
            <person name="Yang Z."/>
            <person name="Spallek T."/>
            <person name="Conn C.E."/>
            <person name="Ichihashi Y."/>
            <person name="Cheong K."/>
            <person name="Cui S."/>
            <person name="Der J.P."/>
            <person name="Gundlach H."/>
            <person name="Jiao Y."/>
            <person name="Hori C."/>
            <person name="Ishida J.K."/>
            <person name="Kasahara H."/>
            <person name="Kiba T."/>
            <person name="Kim M.S."/>
            <person name="Koo N."/>
            <person name="Laohavisit A."/>
            <person name="Lee Y.H."/>
            <person name="Lumba S."/>
            <person name="McCourt P."/>
            <person name="Mortimer J.C."/>
            <person name="Mutuku J.M."/>
            <person name="Nomura T."/>
            <person name="Sasaki-Sekimoto Y."/>
            <person name="Seto Y."/>
            <person name="Wang Y."/>
            <person name="Wakatake T."/>
            <person name="Sakakibara H."/>
            <person name="Demura T."/>
            <person name="Yamaguchi S."/>
            <person name="Yoneyama K."/>
            <person name="Manabe R.I."/>
            <person name="Nelson D.C."/>
            <person name="Schulman A.H."/>
            <person name="Timko M.P."/>
            <person name="dePamphilis C.W."/>
            <person name="Choi D."/>
            <person name="Shirasu K."/>
        </authorList>
    </citation>
    <scope>NUCLEOTIDE SEQUENCE [LARGE SCALE GENOMIC DNA]</scope>
    <source>
        <strain evidence="3">cv. UVA1</strain>
    </source>
</reference>
<keyword evidence="3" id="KW-1185">Reference proteome</keyword>
<feature type="region of interest" description="Disordered" evidence="1">
    <location>
        <begin position="199"/>
        <end position="254"/>
    </location>
</feature>
<feature type="region of interest" description="Disordered" evidence="1">
    <location>
        <begin position="268"/>
        <end position="291"/>
    </location>
</feature>
<dbReference type="Proteomes" id="UP000325081">
    <property type="component" value="Unassembled WGS sequence"/>
</dbReference>
<dbReference type="SUPFAM" id="SSF54160">
    <property type="entry name" value="Chromo domain-like"/>
    <property type="match status" value="1"/>
</dbReference>
<evidence type="ECO:0000313" key="2">
    <source>
        <dbReference type="EMBL" id="GER32255.1"/>
    </source>
</evidence>
<dbReference type="AlphaFoldDB" id="A0A5A7PH93"/>
<accession>A0A5A7PH93</accession>
<organism evidence="2 3">
    <name type="scientific">Striga asiatica</name>
    <name type="common">Asiatic witchweed</name>
    <name type="synonym">Buchnera asiatica</name>
    <dbReference type="NCBI Taxonomy" id="4170"/>
    <lineage>
        <taxon>Eukaryota</taxon>
        <taxon>Viridiplantae</taxon>
        <taxon>Streptophyta</taxon>
        <taxon>Embryophyta</taxon>
        <taxon>Tracheophyta</taxon>
        <taxon>Spermatophyta</taxon>
        <taxon>Magnoliopsida</taxon>
        <taxon>eudicotyledons</taxon>
        <taxon>Gunneridae</taxon>
        <taxon>Pentapetalae</taxon>
        <taxon>asterids</taxon>
        <taxon>lamiids</taxon>
        <taxon>Lamiales</taxon>
        <taxon>Orobanchaceae</taxon>
        <taxon>Buchnereae</taxon>
        <taxon>Striga</taxon>
    </lineage>
</organism>
<dbReference type="OrthoDB" id="913489at2759"/>
<dbReference type="InterPro" id="IPR016197">
    <property type="entry name" value="Chromo-like_dom_sf"/>
</dbReference>
<dbReference type="EMBL" id="BKCP01004572">
    <property type="protein sequence ID" value="GER32255.1"/>
    <property type="molecule type" value="Genomic_DNA"/>
</dbReference>
<sequence>MGRILTLGRIWYNTIFHASTKFTPFELVYRRAVPMLVSYPVGKSPNAEVDQDLMERDLLIIELKQNLFGSINSIKEYYDKGRQEEKFVPENRRGGIQTRITHRVLNSPSYPCIPIKKNLSDDHEAQTRLPEVNGDGQISVRPQRALQYKRIKWVGRFLWEVLIEWSELSEEEATWENLQDICNQFLNIILEDKDILEGDENDENEGSDWGRRAAKAAHAARPSPHERAAPLGRSRDNRGDNRPRRRAAKATHAATIAPHAAAMLFTRQQRGQTTQASRRENRHAPTSRLPHVVKATTSQQRLKLFEV</sequence>